<keyword evidence="1" id="KW-1133">Transmembrane helix</keyword>
<dbReference type="AlphaFoldDB" id="A0A317X952"/>
<dbReference type="EMBL" id="MSFK01000005">
    <property type="protein sequence ID" value="PWY94182.1"/>
    <property type="molecule type" value="Genomic_DNA"/>
</dbReference>
<accession>A0A317X952</accession>
<dbReference type="RefSeq" id="XP_025470943.1">
    <property type="nucleotide sequence ID" value="XM_025606917.1"/>
</dbReference>
<name>A0A317X952_9EURO</name>
<dbReference type="GeneID" id="37109060"/>
<feature type="transmembrane region" description="Helical" evidence="1">
    <location>
        <begin position="20"/>
        <end position="37"/>
    </location>
</feature>
<keyword evidence="1" id="KW-0812">Transmembrane</keyword>
<protein>
    <submittedName>
        <fullName evidence="2">Uncharacterized protein</fullName>
    </submittedName>
</protein>
<comment type="caution">
    <text evidence="2">The sequence shown here is derived from an EMBL/GenBank/DDBJ whole genome shotgun (WGS) entry which is preliminary data.</text>
</comment>
<feature type="transmembrane region" description="Helical" evidence="1">
    <location>
        <begin position="58"/>
        <end position="76"/>
    </location>
</feature>
<evidence type="ECO:0000313" key="3">
    <source>
        <dbReference type="Proteomes" id="UP000246702"/>
    </source>
</evidence>
<dbReference type="Proteomes" id="UP000246702">
    <property type="component" value="Unassembled WGS sequence"/>
</dbReference>
<sequence>MSSFHALSRWCSGWGIPFTISGRQALTFLFFSFSFSFSRGLRSNYCPFFSVGRSDTPSCMYVMVFFLVSLFPFILIPRACYTEQLPRYFRWIDCICIAQRHTQDSAAMVWLISFRFHPHVNDSAEFMWHIPSTYIIFTYIIFIYIIFNYHNTHGHFRIISTIHSSVLVDR</sequence>
<keyword evidence="1" id="KW-0472">Membrane</keyword>
<gene>
    <name evidence="2" type="ORF">BO94DRAFT_323499</name>
</gene>
<feature type="transmembrane region" description="Helical" evidence="1">
    <location>
        <begin position="126"/>
        <end position="147"/>
    </location>
</feature>
<evidence type="ECO:0000313" key="2">
    <source>
        <dbReference type="EMBL" id="PWY94182.1"/>
    </source>
</evidence>
<proteinExistence type="predicted"/>
<organism evidence="2 3">
    <name type="scientific">Aspergillus sclerotioniger CBS 115572</name>
    <dbReference type="NCBI Taxonomy" id="1450535"/>
    <lineage>
        <taxon>Eukaryota</taxon>
        <taxon>Fungi</taxon>
        <taxon>Dikarya</taxon>
        <taxon>Ascomycota</taxon>
        <taxon>Pezizomycotina</taxon>
        <taxon>Eurotiomycetes</taxon>
        <taxon>Eurotiomycetidae</taxon>
        <taxon>Eurotiales</taxon>
        <taxon>Aspergillaceae</taxon>
        <taxon>Aspergillus</taxon>
        <taxon>Aspergillus subgen. Circumdati</taxon>
    </lineage>
</organism>
<evidence type="ECO:0000256" key="1">
    <source>
        <dbReference type="SAM" id="Phobius"/>
    </source>
</evidence>
<reference evidence="2 3" key="1">
    <citation type="submission" date="2016-12" db="EMBL/GenBank/DDBJ databases">
        <title>The genomes of Aspergillus section Nigri reveals drivers in fungal speciation.</title>
        <authorList>
            <consortium name="DOE Joint Genome Institute"/>
            <person name="Vesth T.C."/>
            <person name="Nybo J."/>
            <person name="Theobald S."/>
            <person name="Brandl J."/>
            <person name="Frisvad J.C."/>
            <person name="Nielsen K.F."/>
            <person name="Lyhne E.K."/>
            <person name="Kogle M.E."/>
            <person name="Kuo A."/>
            <person name="Riley R."/>
            <person name="Clum A."/>
            <person name="Nolan M."/>
            <person name="Lipzen A."/>
            <person name="Salamov A."/>
            <person name="Henrissat B."/>
            <person name="Wiebenga A."/>
            <person name="De Vries R.P."/>
            <person name="Grigoriev I.V."/>
            <person name="Mortensen U.H."/>
            <person name="Andersen M.R."/>
            <person name="Baker S.E."/>
        </authorList>
    </citation>
    <scope>NUCLEOTIDE SEQUENCE [LARGE SCALE GENOMIC DNA]</scope>
    <source>
        <strain evidence="2 3">CBS 115572</strain>
    </source>
</reference>
<keyword evidence="3" id="KW-1185">Reference proteome</keyword>